<evidence type="ECO:0000256" key="1">
    <source>
        <dbReference type="SAM" id="MobiDB-lite"/>
    </source>
</evidence>
<keyword evidence="2" id="KW-1133">Transmembrane helix</keyword>
<comment type="caution">
    <text evidence="3">The sequence shown here is derived from an EMBL/GenBank/DDBJ whole genome shotgun (WGS) entry which is preliminary data.</text>
</comment>
<sequence length="95" mass="10421">MLDDALIDFGPQNLSCLSLQNKTAIDDCQREEDHALMVFFLVISLGGPAFFVVLWAFELCCAYLDEIFGGGKVETGDDEEDGVDEKTALLGNEKV</sequence>
<protein>
    <submittedName>
        <fullName evidence="3">Uncharacterized protein</fullName>
    </submittedName>
</protein>
<proteinExistence type="predicted"/>
<evidence type="ECO:0000313" key="4">
    <source>
        <dbReference type="Proteomes" id="UP001590950"/>
    </source>
</evidence>
<keyword evidence="2" id="KW-0812">Transmembrane</keyword>
<dbReference type="Proteomes" id="UP001590950">
    <property type="component" value="Unassembled WGS sequence"/>
</dbReference>
<keyword evidence="2" id="KW-0472">Membrane</keyword>
<evidence type="ECO:0000313" key="3">
    <source>
        <dbReference type="EMBL" id="KAL2044468.1"/>
    </source>
</evidence>
<feature type="transmembrane region" description="Helical" evidence="2">
    <location>
        <begin position="35"/>
        <end position="57"/>
    </location>
</feature>
<feature type="region of interest" description="Disordered" evidence="1">
    <location>
        <begin position="75"/>
        <end position="95"/>
    </location>
</feature>
<organism evidence="3 4">
    <name type="scientific">Stereocaulon virgatum</name>
    <dbReference type="NCBI Taxonomy" id="373712"/>
    <lineage>
        <taxon>Eukaryota</taxon>
        <taxon>Fungi</taxon>
        <taxon>Dikarya</taxon>
        <taxon>Ascomycota</taxon>
        <taxon>Pezizomycotina</taxon>
        <taxon>Lecanoromycetes</taxon>
        <taxon>OSLEUM clade</taxon>
        <taxon>Lecanoromycetidae</taxon>
        <taxon>Lecanorales</taxon>
        <taxon>Lecanorineae</taxon>
        <taxon>Stereocaulaceae</taxon>
        <taxon>Stereocaulon</taxon>
    </lineage>
</organism>
<evidence type="ECO:0000256" key="2">
    <source>
        <dbReference type="SAM" id="Phobius"/>
    </source>
</evidence>
<accession>A0ABR4AM06</accession>
<reference evidence="3 4" key="1">
    <citation type="submission" date="2024-09" db="EMBL/GenBank/DDBJ databases">
        <title>Rethinking Asexuality: The Enigmatic Case of Functional Sexual Genes in Lepraria (Stereocaulaceae).</title>
        <authorList>
            <person name="Doellman M."/>
            <person name="Sun Y."/>
            <person name="Barcenas-Pena A."/>
            <person name="Lumbsch H.T."/>
            <person name="Grewe F."/>
        </authorList>
    </citation>
    <scope>NUCLEOTIDE SEQUENCE [LARGE SCALE GENOMIC DNA]</scope>
    <source>
        <strain evidence="3 4">Mercado 3170</strain>
    </source>
</reference>
<name>A0ABR4AM06_9LECA</name>
<dbReference type="EMBL" id="JBEFKJ010000009">
    <property type="protein sequence ID" value="KAL2044468.1"/>
    <property type="molecule type" value="Genomic_DNA"/>
</dbReference>
<keyword evidence="4" id="KW-1185">Reference proteome</keyword>
<gene>
    <name evidence="3" type="ORF">N7G274_003173</name>
</gene>